<dbReference type="EMBL" id="BRVS01000002">
    <property type="protein sequence ID" value="GLB66071.1"/>
    <property type="molecule type" value="Genomic_DNA"/>
</dbReference>
<gene>
    <name evidence="8" type="ORF">AHIS1636_05100</name>
</gene>
<feature type="domain" description="Response regulatory" evidence="7">
    <location>
        <begin position="6"/>
        <end position="107"/>
    </location>
</feature>
<dbReference type="SMART" id="SM00448">
    <property type="entry name" value="REC"/>
    <property type="match status" value="1"/>
</dbReference>
<dbReference type="InterPro" id="IPR039420">
    <property type="entry name" value="WalR-like"/>
</dbReference>
<evidence type="ECO:0000256" key="1">
    <source>
        <dbReference type="ARBA" id="ARBA00022553"/>
    </source>
</evidence>
<dbReference type="RefSeq" id="WP_275116359.1">
    <property type="nucleotide sequence ID" value="NZ_BRVS01000002.1"/>
</dbReference>
<comment type="caution">
    <text evidence="6">Lacks conserved residue(s) required for the propagation of feature annotation.</text>
</comment>
<reference evidence="8 9" key="1">
    <citation type="journal article" date="2023" name="Int. J. Syst. Evol. Microbiol.">
        <title>Arthrobacter mangrovi sp. nov., an actinobacterium isolated from the rhizosphere of a mangrove.</title>
        <authorList>
            <person name="Hamada M."/>
            <person name="Saitou S."/>
            <person name="Enomoto N."/>
            <person name="Nanri K."/>
            <person name="Hidaka K."/>
            <person name="Miura T."/>
            <person name="Tamura T."/>
        </authorList>
    </citation>
    <scope>NUCLEOTIDE SEQUENCE [LARGE SCALE GENOMIC DNA]</scope>
    <source>
        <strain evidence="8 9">NBRC 112813</strain>
    </source>
</reference>
<comment type="caution">
    <text evidence="8">The sequence shown here is derived from an EMBL/GenBank/DDBJ whole genome shotgun (WGS) entry which is preliminary data.</text>
</comment>
<evidence type="ECO:0000256" key="4">
    <source>
        <dbReference type="ARBA" id="ARBA00023125"/>
    </source>
</evidence>
<protein>
    <recommendedName>
        <fullName evidence="7">Response regulatory domain-containing protein</fullName>
    </recommendedName>
</protein>
<dbReference type="InterPro" id="IPR001789">
    <property type="entry name" value="Sig_transdc_resp-reg_receiver"/>
</dbReference>
<evidence type="ECO:0000256" key="6">
    <source>
        <dbReference type="PROSITE-ProRule" id="PRU00169"/>
    </source>
</evidence>
<dbReference type="Gene3D" id="6.10.250.690">
    <property type="match status" value="1"/>
</dbReference>
<keyword evidence="4" id="KW-0238">DNA-binding</keyword>
<keyword evidence="3" id="KW-0805">Transcription regulation</keyword>
<keyword evidence="2" id="KW-0902">Two-component regulatory system</keyword>
<dbReference type="PANTHER" id="PTHR48111:SF1">
    <property type="entry name" value="TWO-COMPONENT RESPONSE REGULATOR ORR33"/>
    <property type="match status" value="1"/>
</dbReference>
<dbReference type="Proteomes" id="UP001209654">
    <property type="component" value="Unassembled WGS sequence"/>
</dbReference>
<dbReference type="InterPro" id="IPR011006">
    <property type="entry name" value="CheY-like_superfamily"/>
</dbReference>
<sequence length="107" mass="12022">MSEQTRILVVEDDARLALMLEELLRGEGYEVVVAKDGQRALHLGLSQPFDALLLHRGAEDYLAKPFDIDELLARLRALLRRNTATVPVLRATSQRRKTPSFSAPGWP</sequence>
<evidence type="ECO:0000256" key="3">
    <source>
        <dbReference type="ARBA" id="ARBA00023015"/>
    </source>
</evidence>
<keyword evidence="9" id="KW-1185">Reference proteome</keyword>
<evidence type="ECO:0000313" key="8">
    <source>
        <dbReference type="EMBL" id="GLB66071.1"/>
    </source>
</evidence>
<accession>A0ABQ5MPZ1</accession>
<name>A0ABQ5MPZ1_9MICC</name>
<evidence type="ECO:0000313" key="9">
    <source>
        <dbReference type="Proteomes" id="UP001209654"/>
    </source>
</evidence>
<evidence type="ECO:0000259" key="7">
    <source>
        <dbReference type="PROSITE" id="PS50110"/>
    </source>
</evidence>
<dbReference type="SUPFAM" id="SSF52172">
    <property type="entry name" value="CheY-like"/>
    <property type="match status" value="1"/>
</dbReference>
<keyword evidence="5" id="KW-0804">Transcription</keyword>
<organism evidence="8 9">
    <name type="scientific">Arthrobacter mangrovi</name>
    <dbReference type="NCBI Taxonomy" id="2966350"/>
    <lineage>
        <taxon>Bacteria</taxon>
        <taxon>Bacillati</taxon>
        <taxon>Actinomycetota</taxon>
        <taxon>Actinomycetes</taxon>
        <taxon>Micrococcales</taxon>
        <taxon>Micrococcaceae</taxon>
        <taxon>Arthrobacter</taxon>
    </lineage>
</organism>
<keyword evidence="1" id="KW-0597">Phosphoprotein</keyword>
<dbReference type="PANTHER" id="PTHR48111">
    <property type="entry name" value="REGULATOR OF RPOS"/>
    <property type="match status" value="1"/>
</dbReference>
<dbReference type="PROSITE" id="PS50110">
    <property type="entry name" value="RESPONSE_REGULATORY"/>
    <property type="match status" value="1"/>
</dbReference>
<evidence type="ECO:0000256" key="2">
    <source>
        <dbReference type="ARBA" id="ARBA00023012"/>
    </source>
</evidence>
<dbReference type="Gene3D" id="3.40.50.2300">
    <property type="match status" value="1"/>
</dbReference>
<evidence type="ECO:0000256" key="5">
    <source>
        <dbReference type="ARBA" id="ARBA00023163"/>
    </source>
</evidence>
<proteinExistence type="predicted"/>